<dbReference type="EMBL" id="WJBU01000006">
    <property type="protein sequence ID" value="MRD47116.1"/>
    <property type="molecule type" value="Genomic_DNA"/>
</dbReference>
<dbReference type="InterPro" id="IPR021317">
    <property type="entry name" value="DUF2917"/>
</dbReference>
<protein>
    <submittedName>
        <fullName evidence="1">DUF2917 domain-containing protein</fullName>
    </submittedName>
</protein>
<evidence type="ECO:0000313" key="2">
    <source>
        <dbReference type="Proteomes" id="UP000487350"/>
    </source>
</evidence>
<dbReference type="AlphaFoldDB" id="A0A844B6W0"/>
<gene>
    <name evidence="1" type="ORF">GHT07_07485</name>
</gene>
<name>A0A844B6W0_9BURK</name>
<reference evidence="1 2" key="1">
    <citation type="submission" date="2019-11" db="EMBL/GenBank/DDBJ databases">
        <title>Caenimonas koreensis gen. nov., sp. nov., isolated from activated sludge.</title>
        <authorList>
            <person name="Seung H.R."/>
        </authorList>
    </citation>
    <scope>NUCLEOTIDE SEQUENCE [LARGE SCALE GENOMIC DNA]</scope>
    <source>
        <strain evidence="1 2">EMB320</strain>
    </source>
</reference>
<dbReference type="Proteomes" id="UP000487350">
    <property type="component" value="Unassembled WGS sequence"/>
</dbReference>
<organism evidence="1 2">
    <name type="scientific">Caenimonas koreensis DSM 17982</name>
    <dbReference type="NCBI Taxonomy" id="1121255"/>
    <lineage>
        <taxon>Bacteria</taxon>
        <taxon>Pseudomonadati</taxon>
        <taxon>Pseudomonadota</taxon>
        <taxon>Betaproteobacteria</taxon>
        <taxon>Burkholderiales</taxon>
        <taxon>Comamonadaceae</taxon>
        <taxon>Caenimonas</taxon>
    </lineage>
</organism>
<dbReference type="OrthoDB" id="8899531at2"/>
<sequence>MIHCRTSPNRRMAMITQARPYTQQSTATEAPALPGTWKLAAGRAITLQPREEGTFKVAHGQMWVTYDGPHRGAYNESGDHFIGAGQTVRLRAGQRMVVESWNWQNPSYFTWDPLPVAVRQTAPRFNAVLQPLADLRLAIVFGAGAVVRLVHGVGAIAWQLATGHGRAVALNATAGACSTRA</sequence>
<dbReference type="Pfam" id="PF11142">
    <property type="entry name" value="DUF2917"/>
    <property type="match status" value="1"/>
</dbReference>
<proteinExistence type="predicted"/>
<comment type="caution">
    <text evidence="1">The sequence shown here is derived from an EMBL/GenBank/DDBJ whole genome shotgun (WGS) entry which is preliminary data.</text>
</comment>
<keyword evidence="2" id="KW-1185">Reference proteome</keyword>
<evidence type="ECO:0000313" key="1">
    <source>
        <dbReference type="EMBL" id="MRD47116.1"/>
    </source>
</evidence>
<accession>A0A844B6W0</accession>